<organism evidence="2 3">
    <name type="scientific">Moniliophthora roreri</name>
    <name type="common">Frosty pod rot fungus</name>
    <name type="synonym">Monilia roreri</name>
    <dbReference type="NCBI Taxonomy" id="221103"/>
    <lineage>
        <taxon>Eukaryota</taxon>
        <taxon>Fungi</taxon>
        <taxon>Dikarya</taxon>
        <taxon>Basidiomycota</taxon>
        <taxon>Agaricomycotina</taxon>
        <taxon>Agaricomycetes</taxon>
        <taxon>Agaricomycetidae</taxon>
        <taxon>Agaricales</taxon>
        <taxon>Marasmiineae</taxon>
        <taxon>Marasmiaceae</taxon>
        <taxon>Moniliophthora</taxon>
    </lineage>
</organism>
<proteinExistence type="predicted"/>
<gene>
    <name evidence="2" type="ORF">WG66_12317</name>
</gene>
<dbReference type="EMBL" id="LATX01002017">
    <property type="protein sequence ID" value="KTB35103.1"/>
    <property type="molecule type" value="Genomic_DNA"/>
</dbReference>
<evidence type="ECO:0000256" key="1">
    <source>
        <dbReference type="SAM" id="MobiDB-lite"/>
    </source>
</evidence>
<comment type="caution">
    <text evidence="2">The sequence shown here is derived from an EMBL/GenBank/DDBJ whole genome shotgun (WGS) entry which is preliminary data.</text>
</comment>
<evidence type="ECO:0000313" key="3">
    <source>
        <dbReference type="Proteomes" id="UP000054988"/>
    </source>
</evidence>
<dbReference type="AlphaFoldDB" id="A0A0W0FFG8"/>
<reference evidence="2 3" key="1">
    <citation type="submission" date="2015-12" db="EMBL/GenBank/DDBJ databases">
        <title>Draft genome sequence of Moniliophthora roreri, the causal agent of frosty pod rot of cacao.</title>
        <authorList>
            <person name="Aime M.C."/>
            <person name="Diaz-Valderrama J.R."/>
            <person name="Kijpornyongpan T."/>
            <person name="Phillips-Mora W."/>
        </authorList>
    </citation>
    <scope>NUCLEOTIDE SEQUENCE [LARGE SCALE GENOMIC DNA]</scope>
    <source>
        <strain evidence="2 3">MCA 2952</strain>
    </source>
</reference>
<accession>A0A0W0FFG8</accession>
<dbReference type="Proteomes" id="UP000054988">
    <property type="component" value="Unassembled WGS sequence"/>
</dbReference>
<protein>
    <submittedName>
        <fullName evidence="2">Uncharacterized protein</fullName>
    </submittedName>
</protein>
<name>A0A0W0FFG8_MONRR</name>
<feature type="region of interest" description="Disordered" evidence="1">
    <location>
        <begin position="61"/>
        <end position="86"/>
    </location>
</feature>
<evidence type="ECO:0000313" key="2">
    <source>
        <dbReference type="EMBL" id="KTB35103.1"/>
    </source>
</evidence>
<sequence>MVLDAQWSNSMDANKKSVLKMAENWARSPALRGFQEVVYELSEGKDIVLRTIIPRIKMTEDDVVPAPRSNASPCHGKKRKPMDVHS</sequence>